<dbReference type="GeneID" id="37030589"/>
<feature type="compositionally biased region" description="Basic and acidic residues" evidence="1">
    <location>
        <begin position="1246"/>
        <end position="1258"/>
    </location>
</feature>
<feature type="compositionally biased region" description="Pro residues" evidence="1">
    <location>
        <begin position="189"/>
        <end position="198"/>
    </location>
</feature>
<feature type="compositionally biased region" description="Basic and acidic residues" evidence="1">
    <location>
        <begin position="1378"/>
        <end position="1392"/>
    </location>
</feature>
<feature type="compositionally biased region" description="Polar residues" evidence="1">
    <location>
        <begin position="1112"/>
        <end position="1125"/>
    </location>
</feature>
<feature type="region of interest" description="Disordered" evidence="1">
    <location>
        <begin position="148"/>
        <end position="303"/>
    </location>
</feature>
<feature type="region of interest" description="Disordered" evidence="1">
    <location>
        <begin position="1650"/>
        <end position="1717"/>
    </location>
</feature>
<feature type="compositionally biased region" description="Basic and acidic residues" evidence="1">
    <location>
        <begin position="1845"/>
        <end position="1867"/>
    </location>
</feature>
<feature type="compositionally biased region" description="Low complexity" evidence="1">
    <location>
        <begin position="1985"/>
        <end position="2000"/>
    </location>
</feature>
<feature type="region of interest" description="Disordered" evidence="1">
    <location>
        <begin position="382"/>
        <end position="651"/>
    </location>
</feature>
<feature type="compositionally biased region" description="Basic and acidic residues" evidence="1">
    <location>
        <begin position="1657"/>
        <end position="1666"/>
    </location>
</feature>
<name>A0A316URE2_9BASI</name>
<feature type="compositionally biased region" description="Low complexity" evidence="1">
    <location>
        <begin position="641"/>
        <end position="651"/>
    </location>
</feature>
<feature type="region of interest" description="Disordered" evidence="1">
    <location>
        <begin position="1731"/>
        <end position="2021"/>
    </location>
</feature>
<evidence type="ECO:0000313" key="2">
    <source>
        <dbReference type="EMBL" id="PWN27862.1"/>
    </source>
</evidence>
<organism evidence="2 3">
    <name type="scientific">Jaminaea rosea</name>
    <dbReference type="NCBI Taxonomy" id="1569628"/>
    <lineage>
        <taxon>Eukaryota</taxon>
        <taxon>Fungi</taxon>
        <taxon>Dikarya</taxon>
        <taxon>Basidiomycota</taxon>
        <taxon>Ustilaginomycotina</taxon>
        <taxon>Exobasidiomycetes</taxon>
        <taxon>Microstromatales</taxon>
        <taxon>Microstromatales incertae sedis</taxon>
        <taxon>Jaminaea</taxon>
    </lineage>
</organism>
<feature type="compositionally biased region" description="Pro residues" evidence="1">
    <location>
        <begin position="784"/>
        <end position="794"/>
    </location>
</feature>
<feature type="compositionally biased region" description="Basic and acidic residues" evidence="1">
    <location>
        <begin position="459"/>
        <end position="471"/>
    </location>
</feature>
<dbReference type="Proteomes" id="UP000245884">
    <property type="component" value="Unassembled WGS sequence"/>
</dbReference>
<feature type="region of interest" description="Disordered" evidence="1">
    <location>
        <begin position="1"/>
        <end position="85"/>
    </location>
</feature>
<feature type="region of interest" description="Disordered" evidence="1">
    <location>
        <begin position="886"/>
        <end position="1300"/>
    </location>
</feature>
<feature type="compositionally biased region" description="Polar residues" evidence="1">
    <location>
        <begin position="1056"/>
        <end position="1070"/>
    </location>
</feature>
<feature type="region of interest" description="Disordered" evidence="1">
    <location>
        <begin position="1338"/>
        <end position="1444"/>
    </location>
</feature>
<feature type="compositionally biased region" description="Polar residues" evidence="1">
    <location>
        <begin position="1609"/>
        <end position="1620"/>
    </location>
</feature>
<feature type="region of interest" description="Disordered" evidence="1">
    <location>
        <begin position="1571"/>
        <end position="1620"/>
    </location>
</feature>
<feature type="compositionally biased region" description="Low complexity" evidence="1">
    <location>
        <begin position="1080"/>
        <end position="1097"/>
    </location>
</feature>
<protein>
    <submittedName>
        <fullName evidence="2">Uncharacterized protein</fullName>
    </submittedName>
</protein>
<feature type="region of interest" description="Disordered" evidence="1">
    <location>
        <begin position="1469"/>
        <end position="1520"/>
    </location>
</feature>
<feature type="compositionally biased region" description="Low complexity" evidence="1">
    <location>
        <begin position="438"/>
        <end position="454"/>
    </location>
</feature>
<feature type="compositionally biased region" description="Polar residues" evidence="1">
    <location>
        <begin position="472"/>
        <end position="481"/>
    </location>
</feature>
<evidence type="ECO:0000313" key="3">
    <source>
        <dbReference type="Proteomes" id="UP000245884"/>
    </source>
</evidence>
<keyword evidence="3" id="KW-1185">Reference proteome</keyword>
<feature type="compositionally biased region" description="Polar residues" evidence="1">
    <location>
        <begin position="925"/>
        <end position="942"/>
    </location>
</feature>
<reference evidence="2 3" key="1">
    <citation type="journal article" date="2018" name="Mol. Biol. Evol.">
        <title>Broad Genomic Sampling Reveals a Smut Pathogenic Ancestry of the Fungal Clade Ustilaginomycotina.</title>
        <authorList>
            <person name="Kijpornyongpan T."/>
            <person name="Mondo S.J."/>
            <person name="Barry K."/>
            <person name="Sandor L."/>
            <person name="Lee J."/>
            <person name="Lipzen A."/>
            <person name="Pangilinan J."/>
            <person name="LaButti K."/>
            <person name="Hainaut M."/>
            <person name="Henrissat B."/>
            <person name="Grigoriev I.V."/>
            <person name="Spatafora J.W."/>
            <person name="Aime M.C."/>
        </authorList>
    </citation>
    <scope>NUCLEOTIDE SEQUENCE [LARGE SCALE GENOMIC DNA]</scope>
    <source>
        <strain evidence="2 3">MCA 5214</strain>
    </source>
</reference>
<feature type="compositionally biased region" description="Basic and acidic residues" evidence="1">
    <location>
        <begin position="823"/>
        <end position="834"/>
    </location>
</feature>
<feature type="compositionally biased region" description="Basic and acidic residues" evidence="1">
    <location>
        <begin position="497"/>
        <end position="523"/>
    </location>
</feature>
<feature type="compositionally biased region" description="Basic and acidic residues" evidence="1">
    <location>
        <begin position="1893"/>
        <end position="1908"/>
    </location>
</feature>
<feature type="compositionally biased region" description="Low complexity" evidence="1">
    <location>
        <begin position="203"/>
        <end position="218"/>
    </location>
</feature>
<feature type="region of interest" description="Disordered" evidence="1">
    <location>
        <begin position="726"/>
        <end position="874"/>
    </location>
</feature>
<feature type="compositionally biased region" description="Low complexity" evidence="1">
    <location>
        <begin position="771"/>
        <end position="783"/>
    </location>
</feature>
<sequence length="2045" mass="219204">MGQGQSHHGRGSADTAPQPIESQDIVSAGHTKADGEEILPPEHDDESSFTTERDPGNVGPMRRRPRPTSGVSFQPPALSRWNAHRDMPLQSIVDTNSDDVQAQTQVNWFPTYPAWDNAGRNPPVVVTPTATAALRAIHRVSNPPLYPDIPEVPEEGSDFGSAGVGGGGGSLLEEAQGGNESGGSAGTQPMPPPRPLPSPLAEALMMGLGRSGSGSSSRRASEPQLSEASRLGGGDVSRRSTGQTDRERLVAYWESRASEASSPAPPVVRRASWSSGPALRAPRSREGAATLGRSRSPLAPADEVAVDPYEETAPVMAVEDAPTPYGPQPSVYGTPAIVLDADSPDVGTFPWSRNAQQQEDEAASGVAPLASSPIMAEHALLVPPPITRAADPTNLSTTSGGESDEAVEQIRSPQPSEGSLKRKAAPLYVSQLEGEPVQLRSPPQSLRSPPRSLQIASPKVERRAEVHHEGQSRFSQSSNSDAALRSEVNMLRAGPSTKRDSSLIHDLFRPSRQRGSREDDAARPRKSSFFSRLTGRARKGSGTLPQPELIGGSTIRASGLPSSSRDSMPLQEPPIFQIRPRMTSAPPEMGSLARRLQQARDPAATPHKSPRLTQHTVGGSVRRVPSFAGSHGSIRSKRSARSGARSSATSLRQAYVEGAARAAQRPGAKEGWEDIAEDEVVAAQANASQSSFKVKRKRVPLGVMFGWPRRGSKQLHPTDVEALDARQRAVSEPPRASAIVARPAPDEPLVQKIDQNHQLRPPSDTNLLTTPHYSSSTSSFSSLAPPPAPQPVPPKRPRRPRRRTGSGSQSESGGAGQSPQPSRYKDKGKGKAKEEDETSTPFWDDSIQTHGDENEAETAPVLPSPRGTLATIHSVPWRADEDVASRMEILHSDRGSPLPRGPNSAELYPRPHSKLSASYLDPDSRPSSRATAALRQQASGQTFGVDERPRTALSIAPDMPAHVESPVNSSSADFGDEGGVKPPPTKASNSQDSSRDRLTFAPPPTTASGDRDRAHVQGHAAEGSNSSFTKIAGDDEDDQLLRSRIKPPSLAESDVSKTSVRGHLSSSATLATEGPGGMGTTATVTGTPSTSAGTPRGQHFPLGAGAGHRRTASGSAASGRLSTHLESPRARVSSLGMSRRVALPPVATTEGLGISSRDVASTPPSARAPIDGLPATGGDVSSLPLPLGRNREAQRESWTSADGPWRAEIVQASSAIPAAPTMLPSIPQGRTVGRQRSRSSMNPRTEPLDGARRPDAPMDGRSPPTARNRAVSEPLAPQSPPIDPTAAESDRWSPVDYDAMPAGGTQASLATLIALEKQSRGEPTTSRFLGSTLYALPARKAENYESSSSLGPPQADRRERQRQREAAAATVANLSGSRMRERAAPYERRRPSDYYSSSWEGGGYSSAGTSTIASRRRRRSTLRQQQRRARHGHGPGHGRDWTGMALASSDNWEESDLPTTADERERYAARRSMEGARQRREARPPGAAVPGRVQRPPFAGHGRQRSAIETPLPRSAAARLAGDEGRIRVEGGVWEGLAEGGWQHYVTPPRHLAEQAAAALRAVSYPDEYEAEDSRPRMSSPIIVIQPSQPGRRSTTTTPAAGPAPPLPQESTPTAAGANTSSEHIISTLQRQLRELESRLEDELSRSRIAAVSPAASRRDRSDRPAEQPSATSPLSPARRPLPAVQSVAPSASMLGVAQESHPIPAASGSPLTDGLSPQLLEQHEDLARRVRGGARTSGATQPTIRDVGTVPFPSSSRPPKNRPRHSAREERRRYHEDDYSPTVVDEFGRTARPLPSGGGGASRSMPLKGDRDRERQRPHRYDDEEEPSHSYHLHRNNSGGAGARRQDLELDVRATESRRRDYYPREPEEEYYEDPPSRSTRYGFPRRSQGSRRYDRDYERDYDRDYNYEEAQDLEQSDRYYSVDPTRSRRGHHRRPSSTSQRGAAPPAAALAPAPTTSSRREHAADPSAAMGSGSTRRQGRASGGPASVPVPVPVATEAAPKRGSELSTGGSKAGYQRKDILVWRVGLRGEGEGEGEEGEGEGV</sequence>
<gene>
    <name evidence="2" type="ORF">BDZ90DRAFT_271783</name>
</gene>
<accession>A0A316URE2</accession>
<feature type="compositionally biased region" description="Acidic residues" evidence="1">
    <location>
        <begin position="36"/>
        <end position="47"/>
    </location>
</feature>
<feature type="compositionally biased region" description="Basic and acidic residues" evidence="1">
    <location>
        <begin position="1469"/>
        <end position="1483"/>
    </location>
</feature>
<feature type="compositionally biased region" description="Basic and acidic residues" evidence="1">
    <location>
        <begin position="1355"/>
        <end position="1365"/>
    </location>
</feature>
<dbReference type="RefSeq" id="XP_025362474.1">
    <property type="nucleotide sequence ID" value="XM_025508766.1"/>
</dbReference>
<feature type="compositionally biased region" description="Basic residues" evidence="1">
    <location>
        <begin position="795"/>
        <end position="804"/>
    </location>
</feature>
<feature type="compositionally biased region" description="Low complexity" evidence="1">
    <location>
        <begin position="1938"/>
        <end position="1956"/>
    </location>
</feature>
<feature type="compositionally biased region" description="Basic and acidic residues" evidence="1">
    <location>
        <begin position="1809"/>
        <end position="1823"/>
    </location>
</feature>
<feature type="region of interest" description="Disordered" evidence="1">
    <location>
        <begin position="319"/>
        <end position="370"/>
    </location>
</feature>
<feature type="compositionally biased region" description="Basic and acidic residues" evidence="1">
    <location>
        <begin position="1767"/>
        <end position="1779"/>
    </location>
</feature>
<feature type="compositionally biased region" description="Basic residues" evidence="1">
    <location>
        <begin position="1414"/>
        <end position="1436"/>
    </location>
</feature>
<dbReference type="EMBL" id="KZ819667">
    <property type="protein sequence ID" value="PWN27862.1"/>
    <property type="molecule type" value="Genomic_DNA"/>
</dbReference>
<evidence type="ECO:0000256" key="1">
    <source>
        <dbReference type="SAM" id="MobiDB-lite"/>
    </source>
</evidence>
<feature type="compositionally biased region" description="Low complexity" evidence="1">
    <location>
        <begin position="805"/>
        <end position="822"/>
    </location>
</feature>
<proteinExistence type="predicted"/>